<accession>A0A556MQZ1</accession>
<evidence type="ECO:0000313" key="1">
    <source>
        <dbReference type="EMBL" id="TSJ42262.1"/>
    </source>
</evidence>
<protein>
    <submittedName>
        <fullName evidence="1">Uncharacterized protein</fullName>
    </submittedName>
</protein>
<sequence>MKTLAWIFSIAIVITGLVLVLNNPKSMNLSHTNINSKTIELKIDNFPDFVMDGTSLTRPDNDYTIEEIDEEIFDYLISNTEDETTCIVKYNTHYVDNYGKNQVSDWEEFRPIDLTELRKFENVDYWVASTGGIVRLKYGDDRR</sequence>
<name>A0A556MQZ1_9FLAO</name>
<organism evidence="1 2">
    <name type="scientific">Fluviicola chungangensis</name>
    <dbReference type="NCBI Taxonomy" id="2597671"/>
    <lineage>
        <taxon>Bacteria</taxon>
        <taxon>Pseudomonadati</taxon>
        <taxon>Bacteroidota</taxon>
        <taxon>Flavobacteriia</taxon>
        <taxon>Flavobacteriales</taxon>
        <taxon>Crocinitomicaceae</taxon>
        <taxon>Fluviicola</taxon>
    </lineage>
</organism>
<reference evidence="1 2" key="1">
    <citation type="submission" date="2019-07" db="EMBL/GenBank/DDBJ databases">
        <authorList>
            <person name="Huq M.A."/>
        </authorList>
    </citation>
    <scope>NUCLEOTIDE SEQUENCE [LARGE SCALE GENOMIC DNA]</scope>
    <source>
        <strain evidence="1 2">MAH-3</strain>
    </source>
</reference>
<keyword evidence="2" id="KW-1185">Reference proteome</keyword>
<dbReference type="EMBL" id="VLPL01000005">
    <property type="protein sequence ID" value="TSJ42262.1"/>
    <property type="molecule type" value="Genomic_DNA"/>
</dbReference>
<dbReference type="AlphaFoldDB" id="A0A556MQZ1"/>
<dbReference type="RefSeq" id="WP_144333217.1">
    <property type="nucleotide sequence ID" value="NZ_VLPL01000005.1"/>
</dbReference>
<proteinExistence type="predicted"/>
<evidence type="ECO:0000313" key="2">
    <source>
        <dbReference type="Proteomes" id="UP000316008"/>
    </source>
</evidence>
<dbReference type="Proteomes" id="UP000316008">
    <property type="component" value="Unassembled WGS sequence"/>
</dbReference>
<comment type="caution">
    <text evidence="1">The sequence shown here is derived from an EMBL/GenBank/DDBJ whole genome shotgun (WGS) entry which is preliminary data.</text>
</comment>
<gene>
    <name evidence="1" type="ORF">FO442_10865</name>
</gene>